<dbReference type="InterPro" id="IPR032710">
    <property type="entry name" value="NTF2-like_dom_sf"/>
</dbReference>
<dbReference type="SUPFAM" id="SSF54427">
    <property type="entry name" value="NTF2-like"/>
    <property type="match status" value="1"/>
</dbReference>
<dbReference type="PANTHER" id="PTHR33698:SF3">
    <property type="entry name" value="OS09G0266000 PROTEIN"/>
    <property type="match status" value="1"/>
</dbReference>
<gene>
    <name evidence="2" type="ORF">LTRI10_LOCUS49318</name>
</gene>
<accession>A0AAV2GKC6</accession>
<evidence type="ECO:0000259" key="1">
    <source>
        <dbReference type="Pfam" id="PF12680"/>
    </source>
</evidence>
<evidence type="ECO:0000313" key="3">
    <source>
        <dbReference type="Proteomes" id="UP001497516"/>
    </source>
</evidence>
<protein>
    <recommendedName>
        <fullName evidence="1">SnoaL-like domain-containing protein</fullName>
    </recommendedName>
</protein>
<organism evidence="2 3">
    <name type="scientific">Linum trigynum</name>
    <dbReference type="NCBI Taxonomy" id="586398"/>
    <lineage>
        <taxon>Eukaryota</taxon>
        <taxon>Viridiplantae</taxon>
        <taxon>Streptophyta</taxon>
        <taxon>Embryophyta</taxon>
        <taxon>Tracheophyta</taxon>
        <taxon>Spermatophyta</taxon>
        <taxon>Magnoliopsida</taxon>
        <taxon>eudicotyledons</taxon>
        <taxon>Gunneridae</taxon>
        <taxon>Pentapetalae</taxon>
        <taxon>rosids</taxon>
        <taxon>fabids</taxon>
        <taxon>Malpighiales</taxon>
        <taxon>Linaceae</taxon>
        <taxon>Linum</taxon>
    </lineage>
</organism>
<proteinExistence type="predicted"/>
<reference evidence="2 3" key="1">
    <citation type="submission" date="2024-04" db="EMBL/GenBank/DDBJ databases">
        <authorList>
            <person name="Fracassetti M."/>
        </authorList>
    </citation>
    <scope>NUCLEOTIDE SEQUENCE [LARGE SCALE GENOMIC DNA]</scope>
</reference>
<dbReference type="Pfam" id="PF12680">
    <property type="entry name" value="SnoaL_2"/>
    <property type="match status" value="1"/>
</dbReference>
<sequence length="234" mass="25769">MRSTVTPSPSSSLLPSRFFHRTQAAALPPLPRRNSLVDRNGTFPKALSQNRLAVTSPVNRVVIAAAAVTPASPQIEEDAPSAAIPSGADVVRRFYDGINRRDLDSVEGLIAEKCVYEDLIFPNPFVGRKAIMEFFNKFVDSISGDLKFAIDDISADDSLAVGVTWHLEWKGKPFPFSKGCSFYRLEVNNGQRQIIYARDSVEPALKPGEAALTAIRGVTWLLQQFPQLADRLPQ</sequence>
<feature type="domain" description="SnoaL-like" evidence="1">
    <location>
        <begin position="91"/>
        <end position="186"/>
    </location>
</feature>
<dbReference type="EMBL" id="OZ034822">
    <property type="protein sequence ID" value="CAL1409855.1"/>
    <property type="molecule type" value="Genomic_DNA"/>
</dbReference>
<dbReference type="AlphaFoldDB" id="A0AAV2GKC6"/>
<dbReference type="InterPro" id="IPR037401">
    <property type="entry name" value="SnoaL-like"/>
</dbReference>
<dbReference type="PANTHER" id="PTHR33698">
    <property type="entry name" value="NUCLEAR TRANSPORT FACTOR 2 (NTF2)-LIKE PROTEIN"/>
    <property type="match status" value="1"/>
</dbReference>
<evidence type="ECO:0000313" key="2">
    <source>
        <dbReference type="EMBL" id="CAL1409855.1"/>
    </source>
</evidence>
<name>A0AAV2GKC6_9ROSI</name>
<keyword evidence="3" id="KW-1185">Reference proteome</keyword>
<dbReference type="Proteomes" id="UP001497516">
    <property type="component" value="Chromosome 9"/>
</dbReference>
<dbReference type="Gene3D" id="3.10.450.50">
    <property type="match status" value="1"/>
</dbReference>